<gene>
    <name evidence="4" type="ORF">Llon_0028</name>
</gene>
<evidence type="ECO:0000259" key="3">
    <source>
        <dbReference type="Pfam" id="PF13476"/>
    </source>
</evidence>
<dbReference type="GO" id="GO:0006302">
    <property type="term" value="P:double-strand break repair"/>
    <property type="evidence" value="ECO:0007669"/>
    <property type="project" value="InterPro"/>
</dbReference>
<dbReference type="EMBL" id="LNYK01000001">
    <property type="protein sequence ID" value="KTD23143.1"/>
    <property type="molecule type" value="Genomic_DNA"/>
</dbReference>
<comment type="caution">
    <text evidence="4">The sequence shown here is derived from an EMBL/GenBank/DDBJ whole genome shotgun (WGS) entry which is preliminary data.</text>
</comment>
<protein>
    <submittedName>
        <fullName evidence="4">Chromosome segregation protein</fullName>
    </submittedName>
</protein>
<dbReference type="Gene3D" id="3.40.50.300">
    <property type="entry name" value="P-loop containing nucleotide triphosphate hydrolases"/>
    <property type="match status" value="2"/>
</dbReference>
<feature type="domain" description="Rad50/SbcC-type AAA" evidence="3">
    <location>
        <begin position="5"/>
        <end position="279"/>
    </location>
</feature>
<dbReference type="RefSeq" id="WP_058528053.1">
    <property type="nucleotide sequence ID" value="NZ_CAAAHZ010000005.1"/>
</dbReference>
<keyword evidence="1" id="KW-0175">Coiled coil</keyword>
<dbReference type="STRING" id="45068.Llon_0028"/>
<feature type="region of interest" description="Disordered" evidence="2">
    <location>
        <begin position="600"/>
        <end position="638"/>
    </location>
</feature>
<dbReference type="AlphaFoldDB" id="A0A0W0VSJ1"/>
<dbReference type="PANTHER" id="PTHR41259:SF1">
    <property type="entry name" value="DOUBLE-STRAND BREAK REPAIR RAD50 ATPASE, PUTATIVE-RELATED"/>
    <property type="match status" value="1"/>
</dbReference>
<dbReference type="GO" id="GO:0016887">
    <property type="term" value="F:ATP hydrolysis activity"/>
    <property type="evidence" value="ECO:0007669"/>
    <property type="project" value="InterPro"/>
</dbReference>
<dbReference type="Proteomes" id="UP000054997">
    <property type="component" value="Unassembled WGS sequence"/>
</dbReference>
<dbReference type="InterPro" id="IPR027417">
    <property type="entry name" value="P-loop_NTPase"/>
</dbReference>
<evidence type="ECO:0000313" key="5">
    <source>
        <dbReference type="Proteomes" id="UP000054997"/>
    </source>
</evidence>
<evidence type="ECO:0000313" key="4">
    <source>
        <dbReference type="EMBL" id="KTD23143.1"/>
    </source>
</evidence>
<proteinExistence type="predicted"/>
<sequence length="874" mass="99064">MLLKSIAIENFQQYEKPFQLTGLSSGINVIYGDNEAGKSTLLRALRAILFDRFNGKGADDFAGYKGGSPEVKITFELNGNSYSLEKIFSKKKDGRAVLTDGKGIQWIGSEAEIQLAELLKFESVDRGLAKSEQQGIYGVLWVEQGNAWQQVSISNNPKASQTIQNVLNHELTDMLSQGKGESLLKKFADELNEYQTEKSGKPRCKYKEKLDAKESAEQKLETLSNELNNYQKKVDQLSDYQQELASLVEGKVEEKDKEQLEQAQRHLKHVEKVNHQYEQCNRDLKLAELKHHTAENALGDRKTLIDNLRQETENYDALLSKIEALEAEANQLKKNWDRAKKELAAAKENHEQSQLAIKKARNYQKLVSVQSNIKHIEEQLKKTHALNADIKKKRNSISQIRLDTANLKNLKNLDDQVKNLQLRFDAIATRIEYSITDDSVKINDQSVNGNGELLISDKSTISFGNSHIFITPGGEELSTVQENLEAAKDQLSATFEQYNISSISQAEDQVEKKNTLSNEINSLNTQIDVIAPNGIESLEQELAENQFEETRLKSLLGETKPISIEKAEEQEELSSNELNKCRDNERHEHDQLLAKEEALKHAKSALSKSKEDLASVKSKLESARKEHSDDELKKTTQDLTEEKQQLQIKLESFESTLKDLDYEGATSEVERRQGVLDSTRQRMADLKQQVRDLSIELQTSGHRGLAEEKEQAEQELKDISKEVERLSMHVGSLNLLCQLIKDNIQSVKEMLVKPITESMAPYLKILFPDSEPVIDEEFSLQYILRDGVREPFENLSIGTREQLAILLRLAYADLLAEKGASVPLILDDALVNSDDLRREKMKQILHRASKKHQIILLTCHGNDYRDSGGQFLNI</sequence>
<dbReference type="InterPro" id="IPR038729">
    <property type="entry name" value="Rad50/SbcC_AAA"/>
</dbReference>
<feature type="compositionally biased region" description="Basic and acidic residues" evidence="2">
    <location>
        <begin position="608"/>
        <end position="638"/>
    </location>
</feature>
<dbReference type="PANTHER" id="PTHR41259">
    <property type="entry name" value="DOUBLE-STRAND BREAK REPAIR RAD50 ATPASE, PUTATIVE-RELATED"/>
    <property type="match status" value="1"/>
</dbReference>
<feature type="region of interest" description="Disordered" evidence="2">
    <location>
        <begin position="567"/>
        <end position="588"/>
    </location>
</feature>
<reference evidence="4 5" key="1">
    <citation type="submission" date="2015-11" db="EMBL/GenBank/DDBJ databases">
        <title>Genomic analysis of 38 Legionella species identifies large and diverse effector repertoires.</title>
        <authorList>
            <person name="Burstein D."/>
            <person name="Amaro F."/>
            <person name="Zusman T."/>
            <person name="Lifshitz Z."/>
            <person name="Cohen O."/>
            <person name="Gilbert J.A."/>
            <person name="Pupko T."/>
            <person name="Shuman H.A."/>
            <person name="Segal G."/>
        </authorList>
    </citation>
    <scope>NUCLEOTIDE SEQUENCE [LARGE SCALE GENOMIC DNA]</scope>
    <source>
        <strain evidence="4 5">ATCC 49505</strain>
    </source>
</reference>
<dbReference type="SUPFAM" id="SSF52540">
    <property type="entry name" value="P-loop containing nucleoside triphosphate hydrolases"/>
    <property type="match status" value="2"/>
</dbReference>
<evidence type="ECO:0000256" key="2">
    <source>
        <dbReference type="SAM" id="MobiDB-lite"/>
    </source>
</evidence>
<dbReference type="Pfam" id="PF13476">
    <property type="entry name" value="AAA_23"/>
    <property type="match status" value="1"/>
</dbReference>
<feature type="compositionally biased region" description="Basic and acidic residues" evidence="2">
    <location>
        <begin position="579"/>
        <end position="588"/>
    </location>
</feature>
<accession>A0A0W0VSJ1</accession>
<organism evidence="4 5">
    <name type="scientific">Legionella londiniensis</name>
    <dbReference type="NCBI Taxonomy" id="45068"/>
    <lineage>
        <taxon>Bacteria</taxon>
        <taxon>Pseudomonadati</taxon>
        <taxon>Pseudomonadota</taxon>
        <taxon>Gammaproteobacteria</taxon>
        <taxon>Legionellales</taxon>
        <taxon>Legionellaceae</taxon>
        <taxon>Legionella</taxon>
    </lineage>
</organism>
<keyword evidence="5" id="KW-1185">Reference proteome</keyword>
<evidence type="ECO:0000256" key="1">
    <source>
        <dbReference type="SAM" id="Coils"/>
    </source>
</evidence>
<name>A0A0W0VSJ1_9GAMM</name>
<dbReference type="PATRIC" id="fig|45068.5.peg.29"/>
<feature type="coiled-coil region" evidence="1">
    <location>
        <begin position="206"/>
        <end position="430"/>
    </location>
</feature>